<dbReference type="Proteomes" id="UP000621436">
    <property type="component" value="Unassembled WGS sequence"/>
</dbReference>
<comment type="caution">
    <text evidence="4">Lacks conserved residue(s) required for the propagation of feature annotation.</text>
</comment>
<dbReference type="Gene3D" id="1.10.8.10">
    <property type="entry name" value="DNA helicase RuvA subunit, C-terminal domain"/>
    <property type="match status" value="1"/>
</dbReference>
<protein>
    <recommendedName>
        <fullName evidence="4">Release factor glutamine methyltransferase</fullName>
        <shortName evidence="4">RF MTase</shortName>
        <ecNumber evidence="4">2.1.1.297</ecNumber>
    </recommendedName>
    <alternativeName>
        <fullName evidence="4">N5-glutamine methyltransferase PrmC</fullName>
    </alternativeName>
    <alternativeName>
        <fullName evidence="4">Protein-(glutamine-N5) MTase PrmC</fullName>
    </alternativeName>
    <alternativeName>
        <fullName evidence="4">Protein-glutamine N-methyltransferase PrmC</fullName>
    </alternativeName>
</protein>
<dbReference type="NCBIfam" id="TIGR03534">
    <property type="entry name" value="RF_mod_PrmC"/>
    <property type="match status" value="1"/>
</dbReference>
<gene>
    <name evidence="4 7" type="primary">prmC</name>
    <name evidence="7" type="ORF">I0Q91_09965</name>
</gene>
<dbReference type="AlphaFoldDB" id="A0A931AT39"/>
<dbReference type="EMBL" id="JADPIE010000005">
    <property type="protein sequence ID" value="MBF8437406.1"/>
    <property type="molecule type" value="Genomic_DNA"/>
</dbReference>
<evidence type="ECO:0000256" key="1">
    <source>
        <dbReference type="ARBA" id="ARBA00022603"/>
    </source>
</evidence>
<feature type="domain" description="Release factor glutamine methyltransferase N-terminal" evidence="6">
    <location>
        <begin position="5"/>
        <end position="74"/>
    </location>
</feature>
<feature type="binding site" evidence="4">
    <location>
        <begin position="122"/>
        <end position="126"/>
    </location>
    <ligand>
        <name>S-adenosyl-L-methionine</name>
        <dbReference type="ChEBI" id="CHEBI:59789"/>
    </ligand>
</feature>
<comment type="similarity">
    <text evidence="4">Belongs to the protein N5-glutamine methyltransferase family. PrmC subfamily.</text>
</comment>
<dbReference type="InterPro" id="IPR019874">
    <property type="entry name" value="RF_methyltr_PrmC"/>
</dbReference>
<evidence type="ECO:0000313" key="7">
    <source>
        <dbReference type="EMBL" id="MBF8437406.1"/>
    </source>
</evidence>
<reference evidence="7" key="1">
    <citation type="submission" date="2020-11" db="EMBL/GenBank/DDBJ databases">
        <title>Halonatronomonas betainensis gen. nov., sp. nov. a novel haloalkaliphilic representative of the family Halanaerobiacae capable of betaine degradation.</title>
        <authorList>
            <person name="Boltyanskaya Y."/>
            <person name="Kevbrin V."/>
            <person name="Detkova E."/>
            <person name="Grouzdev D.S."/>
            <person name="Koziaeva V."/>
            <person name="Zhilina T."/>
        </authorList>
    </citation>
    <scope>NUCLEOTIDE SEQUENCE</scope>
    <source>
        <strain evidence="7">Z-7014</strain>
    </source>
</reference>
<dbReference type="PRINTS" id="PR00507">
    <property type="entry name" value="N12N6MTFRASE"/>
</dbReference>
<comment type="catalytic activity">
    <reaction evidence="4">
        <text>L-glutaminyl-[peptide chain release factor] + S-adenosyl-L-methionine = N(5)-methyl-L-glutaminyl-[peptide chain release factor] + S-adenosyl-L-homocysteine + H(+)</text>
        <dbReference type="Rhea" id="RHEA:42896"/>
        <dbReference type="Rhea" id="RHEA-COMP:10271"/>
        <dbReference type="Rhea" id="RHEA-COMP:10272"/>
        <dbReference type="ChEBI" id="CHEBI:15378"/>
        <dbReference type="ChEBI" id="CHEBI:30011"/>
        <dbReference type="ChEBI" id="CHEBI:57856"/>
        <dbReference type="ChEBI" id="CHEBI:59789"/>
        <dbReference type="ChEBI" id="CHEBI:61891"/>
        <dbReference type="EC" id="2.1.1.297"/>
    </reaction>
</comment>
<dbReference type="InterPro" id="IPR050320">
    <property type="entry name" value="N5-glutamine_MTase"/>
</dbReference>
<keyword evidence="8" id="KW-1185">Reference proteome</keyword>
<dbReference type="InterPro" id="IPR004556">
    <property type="entry name" value="HemK-like"/>
</dbReference>
<name>A0A931AT39_9FIRM</name>
<dbReference type="InterPro" id="IPR040758">
    <property type="entry name" value="PrmC_N"/>
</dbReference>
<evidence type="ECO:0000256" key="3">
    <source>
        <dbReference type="ARBA" id="ARBA00022691"/>
    </source>
</evidence>
<sequence>MNIKEILNKTEEYFKSRNISSPRLDAEVLLADLLDTERVKLYVKFDYPLTDEEINKYRKMVKKRAQGTPVSYLTKKKEFMSLEFHVEPGVLIPRPETEELVEKILDIVRGETDLSRKIVDVGTGSGAILVSLLYYLPDAKGIGIDISDQAIRVARDNIKKFDLSQRSGLINGDLLEPLLPKKAGEIDLVVSNPPYISSKEYENLDKDVKSEPEEALHAGKDGLDIYKRLIPQAKELLRENGLLALEIGDKQGKLIENLFSELDGWREFQLLKDGAGKDRFVFMRCGGGNS</sequence>
<dbReference type="GO" id="GO:0003676">
    <property type="term" value="F:nucleic acid binding"/>
    <property type="evidence" value="ECO:0007669"/>
    <property type="project" value="InterPro"/>
</dbReference>
<dbReference type="PANTHER" id="PTHR18895">
    <property type="entry name" value="HEMK METHYLTRANSFERASE"/>
    <property type="match status" value="1"/>
</dbReference>
<feature type="binding site" evidence="4">
    <location>
        <begin position="192"/>
        <end position="195"/>
    </location>
    <ligand>
        <name>substrate</name>
    </ligand>
</feature>
<dbReference type="InterPro" id="IPR025714">
    <property type="entry name" value="Methyltranfer_dom"/>
</dbReference>
<proteinExistence type="inferred from homology"/>
<evidence type="ECO:0000259" key="5">
    <source>
        <dbReference type="Pfam" id="PF13847"/>
    </source>
</evidence>
<dbReference type="PROSITE" id="PS00092">
    <property type="entry name" value="N6_MTASE"/>
    <property type="match status" value="1"/>
</dbReference>
<dbReference type="GO" id="GO:0102559">
    <property type="term" value="F:peptide chain release factor N(5)-glutamine methyltransferase activity"/>
    <property type="evidence" value="ECO:0007669"/>
    <property type="project" value="UniProtKB-EC"/>
</dbReference>
<feature type="binding site" evidence="4">
    <location>
        <position position="192"/>
    </location>
    <ligand>
        <name>S-adenosyl-L-methionine</name>
        <dbReference type="ChEBI" id="CHEBI:59789"/>
    </ligand>
</feature>
<organism evidence="7 8">
    <name type="scientific">Halonatronomonas betaini</name>
    <dbReference type="NCBI Taxonomy" id="2778430"/>
    <lineage>
        <taxon>Bacteria</taxon>
        <taxon>Bacillati</taxon>
        <taxon>Bacillota</taxon>
        <taxon>Clostridia</taxon>
        <taxon>Halanaerobiales</taxon>
        <taxon>Halarsenatibacteraceae</taxon>
        <taxon>Halonatronomonas</taxon>
    </lineage>
</organism>
<dbReference type="Pfam" id="PF17827">
    <property type="entry name" value="PrmC_N"/>
    <property type="match status" value="1"/>
</dbReference>
<dbReference type="NCBIfam" id="TIGR00536">
    <property type="entry name" value="hemK_fam"/>
    <property type="match status" value="1"/>
</dbReference>
<dbReference type="HAMAP" id="MF_02126">
    <property type="entry name" value="RF_methyltr_PrmC"/>
    <property type="match status" value="1"/>
</dbReference>
<evidence type="ECO:0000256" key="2">
    <source>
        <dbReference type="ARBA" id="ARBA00022679"/>
    </source>
</evidence>
<evidence type="ECO:0000259" key="6">
    <source>
        <dbReference type="Pfam" id="PF17827"/>
    </source>
</evidence>
<feature type="domain" description="Methyltransferase" evidence="5">
    <location>
        <begin position="117"/>
        <end position="260"/>
    </location>
</feature>
<keyword evidence="1 4" id="KW-0489">Methyltransferase</keyword>
<dbReference type="Gene3D" id="3.40.50.150">
    <property type="entry name" value="Vaccinia Virus protein VP39"/>
    <property type="match status" value="1"/>
</dbReference>
<accession>A0A931AT39</accession>
<feature type="binding site" evidence="4">
    <location>
        <position position="145"/>
    </location>
    <ligand>
        <name>S-adenosyl-L-methionine</name>
        <dbReference type="ChEBI" id="CHEBI:59789"/>
    </ligand>
</feature>
<dbReference type="EC" id="2.1.1.297" evidence="4"/>
<dbReference type="CDD" id="cd02440">
    <property type="entry name" value="AdoMet_MTases"/>
    <property type="match status" value="1"/>
</dbReference>
<keyword evidence="3 4" id="KW-0949">S-adenosyl-L-methionine</keyword>
<dbReference type="Pfam" id="PF13847">
    <property type="entry name" value="Methyltransf_31"/>
    <property type="match status" value="1"/>
</dbReference>
<evidence type="ECO:0000256" key="4">
    <source>
        <dbReference type="HAMAP-Rule" id="MF_02126"/>
    </source>
</evidence>
<dbReference type="PANTHER" id="PTHR18895:SF74">
    <property type="entry name" value="MTRF1L RELEASE FACTOR GLUTAMINE METHYLTRANSFERASE"/>
    <property type="match status" value="1"/>
</dbReference>
<dbReference type="InterPro" id="IPR029063">
    <property type="entry name" value="SAM-dependent_MTases_sf"/>
</dbReference>
<comment type="function">
    <text evidence="4">Methylates the class 1 translation termination release factors RF1/PrfA and RF2/PrfB on the glutamine residue of the universally conserved GGQ motif.</text>
</comment>
<evidence type="ECO:0000313" key="8">
    <source>
        <dbReference type="Proteomes" id="UP000621436"/>
    </source>
</evidence>
<dbReference type="InterPro" id="IPR002052">
    <property type="entry name" value="DNA_methylase_N6_adenine_CS"/>
</dbReference>
<dbReference type="SUPFAM" id="SSF53335">
    <property type="entry name" value="S-adenosyl-L-methionine-dependent methyltransferases"/>
    <property type="match status" value="1"/>
</dbReference>
<keyword evidence="2 4" id="KW-0808">Transferase</keyword>
<dbReference type="GO" id="GO:0032259">
    <property type="term" value="P:methylation"/>
    <property type="evidence" value="ECO:0007669"/>
    <property type="project" value="UniProtKB-KW"/>
</dbReference>
<comment type="caution">
    <text evidence="7">The sequence shown here is derived from an EMBL/GenBank/DDBJ whole genome shotgun (WGS) entry which is preliminary data.</text>
</comment>